<evidence type="ECO:0000256" key="5">
    <source>
        <dbReference type="ARBA" id="ARBA00022475"/>
    </source>
</evidence>
<keyword evidence="6 10" id="KW-0812">Transmembrane</keyword>
<dbReference type="EMBL" id="BHGK01000001">
    <property type="protein sequence ID" value="GCA67820.1"/>
    <property type="molecule type" value="Genomic_DNA"/>
</dbReference>
<feature type="transmembrane region" description="Helical" evidence="10">
    <location>
        <begin position="164"/>
        <end position="187"/>
    </location>
</feature>
<feature type="transmembrane region" description="Helical" evidence="10">
    <location>
        <begin position="398"/>
        <end position="417"/>
    </location>
</feature>
<evidence type="ECO:0000256" key="8">
    <source>
        <dbReference type="ARBA" id="ARBA00023136"/>
    </source>
</evidence>
<comment type="similarity">
    <text evidence="2">Belongs to the multi antimicrobial extrusion (MATE) (TC 2.A.66.1) family. MepA subfamily.</text>
</comment>
<evidence type="ECO:0000256" key="4">
    <source>
        <dbReference type="ARBA" id="ARBA00022448"/>
    </source>
</evidence>
<dbReference type="Proteomes" id="UP000265643">
    <property type="component" value="Unassembled WGS sequence"/>
</dbReference>
<organism evidence="11 12">
    <name type="scientific">Mediterraneibacter butyricigenes</name>
    <dbReference type="NCBI Taxonomy" id="2316025"/>
    <lineage>
        <taxon>Bacteria</taxon>
        <taxon>Bacillati</taxon>
        <taxon>Bacillota</taxon>
        <taxon>Clostridia</taxon>
        <taxon>Lachnospirales</taxon>
        <taxon>Lachnospiraceae</taxon>
        <taxon>Mediterraneibacter</taxon>
    </lineage>
</organism>
<keyword evidence="7 10" id="KW-1133">Transmembrane helix</keyword>
<feature type="transmembrane region" description="Helical" evidence="10">
    <location>
        <begin position="193"/>
        <end position="215"/>
    </location>
</feature>
<accession>A0A391P3M8</accession>
<keyword evidence="8 10" id="KW-0472">Membrane</keyword>
<feature type="transmembrane region" description="Helical" evidence="10">
    <location>
        <begin position="329"/>
        <end position="350"/>
    </location>
</feature>
<keyword evidence="4" id="KW-0813">Transport</keyword>
<comment type="caution">
    <text evidence="11">The sequence shown here is derived from an EMBL/GenBank/DDBJ whole genome shotgun (WGS) entry which is preliminary data.</text>
</comment>
<dbReference type="GO" id="GO:0005886">
    <property type="term" value="C:plasma membrane"/>
    <property type="evidence" value="ECO:0007669"/>
    <property type="project" value="UniProtKB-SubCell"/>
</dbReference>
<dbReference type="PANTHER" id="PTHR43823:SF3">
    <property type="entry name" value="MULTIDRUG EXPORT PROTEIN MEPA"/>
    <property type="match status" value="1"/>
</dbReference>
<proteinExistence type="inferred from homology"/>
<dbReference type="NCBIfam" id="TIGR00797">
    <property type="entry name" value="matE"/>
    <property type="match status" value="1"/>
</dbReference>
<feature type="transmembrane region" description="Helical" evidence="10">
    <location>
        <begin position="236"/>
        <end position="258"/>
    </location>
</feature>
<feature type="transmembrane region" description="Helical" evidence="10">
    <location>
        <begin position="15"/>
        <end position="36"/>
    </location>
</feature>
<dbReference type="InterPro" id="IPR051327">
    <property type="entry name" value="MATE_MepA_subfamily"/>
</dbReference>
<dbReference type="GO" id="GO:0015297">
    <property type="term" value="F:antiporter activity"/>
    <property type="evidence" value="ECO:0007669"/>
    <property type="project" value="InterPro"/>
</dbReference>
<dbReference type="InterPro" id="IPR048279">
    <property type="entry name" value="MdtK-like"/>
</dbReference>
<feature type="transmembrane region" description="Helical" evidence="10">
    <location>
        <begin position="356"/>
        <end position="377"/>
    </location>
</feature>
<dbReference type="GO" id="GO:0046677">
    <property type="term" value="P:response to antibiotic"/>
    <property type="evidence" value="ECO:0007669"/>
    <property type="project" value="UniProtKB-KW"/>
</dbReference>
<keyword evidence="5" id="KW-1003">Cell membrane</keyword>
<dbReference type="CDD" id="cd13143">
    <property type="entry name" value="MATE_MepA_like"/>
    <property type="match status" value="1"/>
</dbReference>
<evidence type="ECO:0000256" key="7">
    <source>
        <dbReference type="ARBA" id="ARBA00022989"/>
    </source>
</evidence>
<feature type="transmembrane region" description="Helical" evidence="10">
    <location>
        <begin position="56"/>
        <end position="82"/>
    </location>
</feature>
<dbReference type="Pfam" id="PF01554">
    <property type="entry name" value="MatE"/>
    <property type="match status" value="2"/>
</dbReference>
<evidence type="ECO:0000256" key="9">
    <source>
        <dbReference type="ARBA" id="ARBA00023251"/>
    </source>
</evidence>
<dbReference type="InterPro" id="IPR002528">
    <property type="entry name" value="MATE_fam"/>
</dbReference>
<dbReference type="PIRSF" id="PIRSF006603">
    <property type="entry name" value="DinF"/>
    <property type="match status" value="1"/>
</dbReference>
<evidence type="ECO:0000256" key="6">
    <source>
        <dbReference type="ARBA" id="ARBA00022692"/>
    </source>
</evidence>
<evidence type="ECO:0000256" key="2">
    <source>
        <dbReference type="ARBA" id="ARBA00008417"/>
    </source>
</evidence>
<evidence type="ECO:0000256" key="10">
    <source>
        <dbReference type="SAM" id="Phobius"/>
    </source>
</evidence>
<feature type="transmembrane region" description="Helical" evidence="10">
    <location>
        <begin position="423"/>
        <end position="441"/>
    </location>
</feature>
<comment type="subcellular location">
    <subcellularLocation>
        <location evidence="1">Cell membrane</location>
        <topology evidence="1">Multi-pass membrane protein</topology>
    </subcellularLocation>
</comment>
<gene>
    <name evidence="11" type="ORF">KGMB01110_22560</name>
</gene>
<feature type="transmembrane region" description="Helical" evidence="10">
    <location>
        <begin position="286"/>
        <end position="309"/>
    </location>
</feature>
<evidence type="ECO:0000313" key="12">
    <source>
        <dbReference type="Proteomes" id="UP000265643"/>
    </source>
</evidence>
<reference evidence="12" key="1">
    <citation type="submission" date="2018-09" db="EMBL/GenBank/DDBJ databases">
        <title>Draft Genome Sequence of Mediterraneibacter sp. KCTC 15684.</title>
        <authorList>
            <person name="Kim J.S."/>
            <person name="Han K.I."/>
            <person name="Suh M.K."/>
            <person name="Lee K.C."/>
            <person name="Eom M.K."/>
            <person name="Lee J.H."/>
            <person name="Park S.H."/>
            <person name="Kang S.W."/>
            <person name="Park J.E."/>
            <person name="Oh B.S."/>
            <person name="Yu S.Y."/>
            <person name="Choi S.H."/>
            <person name="Lee D.H."/>
            <person name="Yoon H."/>
            <person name="Kim B."/>
            <person name="Yang S.J."/>
            <person name="Lee J.S."/>
        </authorList>
    </citation>
    <scope>NUCLEOTIDE SEQUENCE [LARGE SCALE GENOMIC DNA]</scope>
    <source>
        <strain evidence="12">KCTC 15684</strain>
    </source>
</reference>
<feature type="transmembrane region" description="Helical" evidence="10">
    <location>
        <begin position="136"/>
        <end position="157"/>
    </location>
</feature>
<dbReference type="RefSeq" id="WP_119298458.1">
    <property type="nucleotide sequence ID" value="NZ_BHGK01000001.1"/>
</dbReference>
<evidence type="ECO:0000256" key="3">
    <source>
        <dbReference type="ARBA" id="ARBA00022106"/>
    </source>
</evidence>
<feature type="transmembrane region" description="Helical" evidence="10">
    <location>
        <begin position="94"/>
        <end position="116"/>
    </location>
</feature>
<evidence type="ECO:0000313" key="11">
    <source>
        <dbReference type="EMBL" id="GCA67820.1"/>
    </source>
</evidence>
<protein>
    <recommendedName>
        <fullName evidence="3">Multidrug export protein MepA</fullName>
    </recommendedName>
</protein>
<dbReference type="InterPro" id="IPR045070">
    <property type="entry name" value="MATE_MepA-like"/>
</dbReference>
<name>A0A391P3M8_9FIRM</name>
<dbReference type="PANTHER" id="PTHR43823">
    <property type="entry name" value="SPORULATION PROTEIN YKVU"/>
    <property type="match status" value="1"/>
</dbReference>
<keyword evidence="9" id="KW-0046">Antibiotic resistance</keyword>
<dbReference type="AlphaFoldDB" id="A0A391P3M8"/>
<evidence type="ECO:0000256" key="1">
    <source>
        <dbReference type="ARBA" id="ARBA00004651"/>
    </source>
</evidence>
<keyword evidence="12" id="KW-1185">Reference proteome</keyword>
<dbReference type="GO" id="GO:0042910">
    <property type="term" value="F:xenobiotic transmembrane transporter activity"/>
    <property type="evidence" value="ECO:0007669"/>
    <property type="project" value="InterPro"/>
</dbReference>
<sequence>MNTNQYLATEKISKLMLKFSIPCIMSLLVSSLYNIVDQIFIGRGVGYLGNGATNVVFPITIIALAIALMIGDGCAAHLSLCLGRKDQEEASKSVGNAVVFTVMISLIMTGIFFAGRETILQAFGATENNVEYAREYFIFIAAGIPFYMFTNAMNSVIRADGSPAFAMISTLIGCALNMILDPVAIFVLHWGVAGAAIATISGQIVTAVLAAWYLLHTKSFKLRKSSFGLHLKELKGFLPLGISSFLTQLSIVVIMGVMNNTLVKYGAMSKYGADIPMTVVGIVMKVFQIVIAFVIGIAAGCQPIVGFNYGAGHYHRVKEIYLTMMKAELVVGIIAMVAMEGFPMQIIGIFGSESALYNEFAVLAFRTYMITIVFCCIQKATSVFLQALGRPVLSLSLSLLRDFVISVPAVLLLPRYLGVTGTLWSAPVADILSMIAVLLMMRVAWSDLSENAEELKGREKKIVAN</sequence>